<accession>A0ABU9CAK5</accession>
<dbReference type="PANTHER" id="PTHR43667">
    <property type="entry name" value="CYCLOPROPANE-FATTY-ACYL-PHOSPHOLIPID SYNTHASE"/>
    <property type="match status" value="1"/>
</dbReference>
<evidence type="ECO:0000256" key="4">
    <source>
        <dbReference type="ARBA" id="ARBA00022691"/>
    </source>
</evidence>
<keyword evidence="2 6" id="KW-0489">Methyltransferase</keyword>
<dbReference type="EMBL" id="JBBUTI010000008">
    <property type="protein sequence ID" value="MEK8047295.1"/>
    <property type="molecule type" value="Genomic_DNA"/>
</dbReference>
<dbReference type="GO" id="GO:0032259">
    <property type="term" value="P:methylation"/>
    <property type="evidence" value="ECO:0007669"/>
    <property type="project" value="UniProtKB-KW"/>
</dbReference>
<dbReference type="InterPro" id="IPR029063">
    <property type="entry name" value="SAM-dependent_MTases_sf"/>
</dbReference>
<dbReference type="SUPFAM" id="SSF53335">
    <property type="entry name" value="S-adenosyl-L-methionine-dependent methyltransferases"/>
    <property type="match status" value="1"/>
</dbReference>
<reference evidence="6 7" key="1">
    <citation type="submission" date="2024-04" db="EMBL/GenBank/DDBJ databases">
        <title>Novel species of the genus Ideonella isolated from streams.</title>
        <authorList>
            <person name="Lu H."/>
        </authorList>
    </citation>
    <scope>NUCLEOTIDE SEQUENCE [LARGE SCALE GENOMIC DNA]</scope>
    <source>
        <strain evidence="6 7">LYT19W</strain>
    </source>
</reference>
<evidence type="ECO:0000256" key="1">
    <source>
        <dbReference type="ARBA" id="ARBA00010815"/>
    </source>
</evidence>
<evidence type="ECO:0000256" key="2">
    <source>
        <dbReference type="ARBA" id="ARBA00022603"/>
    </source>
</evidence>
<dbReference type="GO" id="GO:0008168">
    <property type="term" value="F:methyltransferase activity"/>
    <property type="evidence" value="ECO:0007669"/>
    <property type="project" value="UniProtKB-KW"/>
</dbReference>
<sequence length="407" mass="45664">MNTTTASATSLPTGAPAAARTVLRLLQRLQTGTLDLQCPDGTQLHFGNAAQPEPRAALRIKNWDVCSAVLRSGDVGFGESYIAGDWTSPDLAALLRLLLANREAVDEAMYGTWWGSLLHRLKHLLNRNSRKGSRRNIQAHYDLGNPFYKLWLDETMNYSSAWFNGDQRQPLAQAQAAKMQRALDECGIRPGDKVLEIGCGWGAVAECGVRDRNLNMVGVTLSTEQLAWAQERVARLPAGHQADLRLQDYRDIPETGFDAVVSIEMFEAVGREYWGQFFRSVHDKLKPGGRACIQSITIRDDLFERYVRGTDFIQQYVFPGGLLPSPSAFRAAAAEHGLKVVNQLAFGTDYAETLRRWRHDFMGQDTQVRQLGYDANFVRLWEFYLAYCEAAFDAGSTNVMQFTLQRD</sequence>
<evidence type="ECO:0000313" key="6">
    <source>
        <dbReference type="EMBL" id="MEK8047295.1"/>
    </source>
</evidence>
<keyword evidence="3 6" id="KW-0808">Transferase</keyword>
<dbReference type="RefSeq" id="WP_341399598.1">
    <property type="nucleotide sequence ID" value="NZ_JBBUTI010000008.1"/>
</dbReference>
<protein>
    <submittedName>
        <fullName evidence="6">Cyclopropane-fatty-acyl-phospholipid synthase family protein</fullName>
        <ecNumber evidence="6">2.1.1.-</ecNumber>
    </submittedName>
</protein>
<gene>
    <name evidence="6" type="ORF">AACH00_13120</name>
</gene>
<dbReference type="Proteomes" id="UP001379945">
    <property type="component" value="Unassembled WGS sequence"/>
</dbReference>
<dbReference type="InterPro" id="IPR050723">
    <property type="entry name" value="CFA/CMAS"/>
</dbReference>
<organism evidence="6 7">
    <name type="scientific">Ideonella margarita</name>
    <dbReference type="NCBI Taxonomy" id="2984191"/>
    <lineage>
        <taxon>Bacteria</taxon>
        <taxon>Pseudomonadati</taxon>
        <taxon>Pseudomonadota</taxon>
        <taxon>Betaproteobacteria</taxon>
        <taxon>Burkholderiales</taxon>
        <taxon>Sphaerotilaceae</taxon>
        <taxon>Ideonella</taxon>
    </lineage>
</organism>
<evidence type="ECO:0000313" key="7">
    <source>
        <dbReference type="Proteomes" id="UP001379945"/>
    </source>
</evidence>
<dbReference type="InterPro" id="IPR003333">
    <property type="entry name" value="CMAS"/>
</dbReference>
<keyword evidence="5" id="KW-0443">Lipid metabolism</keyword>
<dbReference type="PANTHER" id="PTHR43667:SF2">
    <property type="entry name" value="FATTY ACID C-METHYL TRANSFERASE"/>
    <property type="match status" value="1"/>
</dbReference>
<comment type="similarity">
    <text evidence="1">Belongs to the CFA/CMAS family.</text>
</comment>
<keyword evidence="7" id="KW-1185">Reference proteome</keyword>
<name>A0ABU9CAK5_9BURK</name>
<dbReference type="Gene3D" id="3.40.50.150">
    <property type="entry name" value="Vaccinia Virus protein VP39"/>
    <property type="match status" value="1"/>
</dbReference>
<keyword evidence="4" id="KW-0949">S-adenosyl-L-methionine</keyword>
<dbReference type="Pfam" id="PF02353">
    <property type="entry name" value="CMAS"/>
    <property type="match status" value="1"/>
</dbReference>
<dbReference type="EC" id="2.1.1.-" evidence="6"/>
<proteinExistence type="inferred from homology"/>
<comment type="caution">
    <text evidence="6">The sequence shown here is derived from an EMBL/GenBank/DDBJ whole genome shotgun (WGS) entry which is preliminary data.</text>
</comment>
<dbReference type="CDD" id="cd02440">
    <property type="entry name" value="AdoMet_MTases"/>
    <property type="match status" value="1"/>
</dbReference>
<evidence type="ECO:0000256" key="3">
    <source>
        <dbReference type="ARBA" id="ARBA00022679"/>
    </source>
</evidence>
<evidence type="ECO:0000256" key="5">
    <source>
        <dbReference type="ARBA" id="ARBA00023098"/>
    </source>
</evidence>
<dbReference type="PIRSF" id="PIRSF003085">
    <property type="entry name" value="CMAS"/>
    <property type="match status" value="1"/>
</dbReference>